<evidence type="ECO:0000313" key="2">
    <source>
        <dbReference type="Proteomes" id="UP001233999"/>
    </source>
</evidence>
<evidence type="ECO:0000313" key="1">
    <source>
        <dbReference type="EMBL" id="KAJ9584965.1"/>
    </source>
</evidence>
<comment type="caution">
    <text evidence="1">The sequence shown here is derived from an EMBL/GenBank/DDBJ whole genome shotgun (WGS) entry which is preliminary data.</text>
</comment>
<dbReference type="AlphaFoldDB" id="A0AAD8EC21"/>
<accession>A0AAD8EC21</accession>
<organism evidence="1 2">
    <name type="scientific">Diploptera punctata</name>
    <name type="common">Pacific beetle cockroach</name>
    <dbReference type="NCBI Taxonomy" id="6984"/>
    <lineage>
        <taxon>Eukaryota</taxon>
        <taxon>Metazoa</taxon>
        <taxon>Ecdysozoa</taxon>
        <taxon>Arthropoda</taxon>
        <taxon>Hexapoda</taxon>
        <taxon>Insecta</taxon>
        <taxon>Pterygota</taxon>
        <taxon>Neoptera</taxon>
        <taxon>Polyneoptera</taxon>
        <taxon>Dictyoptera</taxon>
        <taxon>Blattodea</taxon>
        <taxon>Blaberoidea</taxon>
        <taxon>Blaberidae</taxon>
        <taxon>Diplopterinae</taxon>
        <taxon>Diploptera</taxon>
    </lineage>
</organism>
<feature type="non-terminal residue" evidence="1">
    <location>
        <position position="1"/>
    </location>
</feature>
<reference evidence="1" key="2">
    <citation type="submission" date="2023-05" db="EMBL/GenBank/DDBJ databases">
        <authorList>
            <person name="Fouks B."/>
        </authorList>
    </citation>
    <scope>NUCLEOTIDE SEQUENCE</scope>
    <source>
        <strain evidence="1">Stay&amp;Tobe</strain>
        <tissue evidence="1">Testes</tissue>
    </source>
</reference>
<proteinExistence type="predicted"/>
<keyword evidence="2" id="KW-1185">Reference proteome</keyword>
<name>A0AAD8EC21_DIPPU</name>
<protein>
    <submittedName>
        <fullName evidence="1">Uncharacterized protein</fullName>
    </submittedName>
</protein>
<sequence length="76" mass="8997">FGYSFFFSPEYYASASVKPLRNYSRARDAVVNIRDVRYRKTGLQMLKSVNWNMSEKLKTLIRRHFVTSSMPTSHEE</sequence>
<dbReference type="Proteomes" id="UP001233999">
    <property type="component" value="Unassembled WGS sequence"/>
</dbReference>
<dbReference type="EMBL" id="JASPKZ010007332">
    <property type="protein sequence ID" value="KAJ9584965.1"/>
    <property type="molecule type" value="Genomic_DNA"/>
</dbReference>
<feature type="non-terminal residue" evidence="1">
    <location>
        <position position="76"/>
    </location>
</feature>
<reference evidence="1" key="1">
    <citation type="journal article" date="2023" name="IScience">
        <title>Live-bearing cockroach genome reveals convergent evolutionary mechanisms linked to viviparity in insects and beyond.</title>
        <authorList>
            <person name="Fouks B."/>
            <person name="Harrison M.C."/>
            <person name="Mikhailova A.A."/>
            <person name="Marchal E."/>
            <person name="English S."/>
            <person name="Carruthers M."/>
            <person name="Jennings E.C."/>
            <person name="Chiamaka E.L."/>
            <person name="Frigard R.A."/>
            <person name="Pippel M."/>
            <person name="Attardo G.M."/>
            <person name="Benoit J.B."/>
            <person name="Bornberg-Bauer E."/>
            <person name="Tobe S.S."/>
        </authorList>
    </citation>
    <scope>NUCLEOTIDE SEQUENCE</scope>
    <source>
        <strain evidence="1">Stay&amp;Tobe</strain>
    </source>
</reference>
<gene>
    <name evidence="1" type="ORF">L9F63_020695</name>
</gene>